<organism evidence="1 2">
    <name type="scientific">Scutellospora calospora</name>
    <dbReference type="NCBI Taxonomy" id="85575"/>
    <lineage>
        <taxon>Eukaryota</taxon>
        <taxon>Fungi</taxon>
        <taxon>Fungi incertae sedis</taxon>
        <taxon>Mucoromycota</taxon>
        <taxon>Glomeromycotina</taxon>
        <taxon>Glomeromycetes</taxon>
        <taxon>Diversisporales</taxon>
        <taxon>Gigasporaceae</taxon>
        <taxon>Scutellospora</taxon>
    </lineage>
</organism>
<dbReference type="Proteomes" id="UP000789860">
    <property type="component" value="Unassembled WGS sequence"/>
</dbReference>
<keyword evidence="2" id="KW-1185">Reference proteome</keyword>
<dbReference type="EMBL" id="CAJVPM010001340">
    <property type="protein sequence ID" value="CAG8465074.1"/>
    <property type="molecule type" value="Genomic_DNA"/>
</dbReference>
<evidence type="ECO:0000313" key="1">
    <source>
        <dbReference type="EMBL" id="CAG8465074.1"/>
    </source>
</evidence>
<evidence type="ECO:0000313" key="2">
    <source>
        <dbReference type="Proteomes" id="UP000789860"/>
    </source>
</evidence>
<name>A0ACA9KC99_9GLOM</name>
<proteinExistence type="predicted"/>
<protein>
    <submittedName>
        <fullName evidence="1">10277_t:CDS:1</fullName>
    </submittedName>
</protein>
<accession>A0ACA9KC99</accession>
<reference evidence="1" key="1">
    <citation type="submission" date="2021-06" db="EMBL/GenBank/DDBJ databases">
        <authorList>
            <person name="Kallberg Y."/>
            <person name="Tangrot J."/>
            <person name="Rosling A."/>
        </authorList>
    </citation>
    <scope>NUCLEOTIDE SEQUENCE</scope>
    <source>
        <strain evidence="1">AU212A</strain>
    </source>
</reference>
<gene>
    <name evidence="1" type="ORF">SCALOS_LOCUS1782</name>
</gene>
<sequence>MCAECRAKNCVYCNKCNSKHWSKNFDKWRSGDSTIDEIIRETQLNADRNFKIIEWIEYSNLENIEYIARGGYGDVYRAVWKDGPIKIYEPWDTNKSEWRRNNNKVVAVKTLNKSKDENMINELYNEIKCNLEHNSLFVCRVYGVTRDPKTQEYAIISQFQEYGNIRNLIRKHYDILTWRKCINVLRTISNDRKHDFELAVEICDYRDNKSLRPTIPEYVPELYKKIMKECWKHNPEDRPTAKQLSEEFYDIYRILNGEYPKHNKELSKSNIEKEFNKSREKMWKERLAGLAKNQPLSKETLQLYTSKHHGFSKLLSQKLQQELHHKFLKDNNTRDSRQDKLNLDILELDDLK</sequence>
<comment type="caution">
    <text evidence="1">The sequence shown here is derived from an EMBL/GenBank/DDBJ whole genome shotgun (WGS) entry which is preliminary data.</text>
</comment>